<gene>
    <name evidence="2" type="ORF">Q4Q40_13910</name>
</gene>
<dbReference type="Proteomes" id="UP001176806">
    <property type="component" value="Unassembled WGS sequence"/>
</dbReference>
<accession>A0ABT8WQ36</accession>
<feature type="transmembrane region" description="Helical" evidence="1">
    <location>
        <begin position="20"/>
        <end position="40"/>
    </location>
</feature>
<protein>
    <submittedName>
        <fullName evidence="2">Uncharacterized protein</fullName>
    </submittedName>
</protein>
<keyword evidence="1" id="KW-0812">Transmembrane</keyword>
<evidence type="ECO:0000256" key="1">
    <source>
        <dbReference type="SAM" id="Phobius"/>
    </source>
</evidence>
<comment type="caution">
    <text evidence="2">The sequence shown here is derived from an EMBL/GenBank/DDBJ whole genome shotgun (WGS) entry which is preliminary data.</text>
</comment>
<feature type="transmembrane region" description="Helical" evidence="1">
    <location>
        <begin position="60"/>
        <end position="87"/>
    </location>
</feature>
<evidence type="ECO:0000313" key="3">
    <source>
        <dbReference type="Proteomes" id="UP001176806"/>
    </source>
</evidence>
<dbReference type="EMBL" id="JAUOEL010000004">
    <property type="protein sequence ID" value="MDO5975287.1"/>
    <property type="molecule type" value="Genomic_DNA"/>
</dbReference>
<keyword evidence="1" id="KW-1133">Transmembrane helix</keyword>
<keyword evidence="1" id="KW-0472">Membrane</keyword>
<reference evidence="2" key="1">
    <citation type="submission" date="2023-07" db="EMBL/GenBank/DDBJ databases">
        <title>Two novel species in the genus Flavivirga.</title>
        <authorList>
            <person name="Kwon K."/>
        </authorList>
    </citation>
    <scope>NUCLEOTIDE SEQUENCE</scope>
    <source>
        <strain evidence="2">KACC 14158</strain>
    </source>
</reference>
<sequence length="95" mass="11312">MKKIIEKYSKKPENLFKLLFVNFLFAYTPFALLLGFLSLFDLVPVNFNDEQVYGIKGFLVVILFIPFVVFILSFFTWLYFVIGNFFLNIFKKLFL</sequence>
<proteinExistence type="predicted"/>
<organism evidence="2 3">
    <name type="scientific">Flavivirga jejuensis</name>
    <dbReference type="NCBI Taxonomy" id="870487"/>
    <lineage>
        <taxon>Bacteria</taxon>
        <taxon>Pseudomonadati</taxon>
        <taxon>Bacteroidota</taxon>
        <taxon>Flavobacteriia</taxon>
        <taxon>Flavobacteriales</taxon>
        <taxon>Flavobacteriaceae</taxon>
        <taxon>Flavivirga</taxon>
    </lineage>
</organism>
<name>A0ABT8WQ36_9FLAO</name>
<evidence type="ECO:0000313" key="2">
    <source>
        <dbReference type="EMBL" id="MDO5975287.1"/>
    </source>
</evidence>
<keyword evidence="3" id="KW-1185">Reference proteome</keyword>
<dbReference type="RefSeq" id="WP_303302471.1">
    <property type="nucleotide sequence ID" value="NZ_BAABDA010000035.1"/>
</dbReference>